<keyword evidence="6" id="KW-0411">Iron-sulfur</keyword>
<name>A0AAU8PSW8_DESK7</name>
<dbReference type="GO" id="GO:0046872">
    <property type="term" value="F:metal ion binding"/>
    <property type="evidence" value="ECO:0007669"/>
    <property type="project" value="UniProtKB-KW"/>
</dbReference>
<reference evidence="9" key="1">
    <citation type="submission" date="2011-05" db="EMBL/GenBank/DDBJ databases">
        <title>Complete sequence of Desulfotomaculum kuznetsovii DSM 6115.</title>
        <authorList>
            <person name="Lucas S."/>
            <person name="Han J."/>
            <person name="Lapidus A."/>
            <person name="Cheng J.-F."/>
            <person name="Goodwin L."/>
            <person name="Pitluck S."/>
            <person name="Peters L."/>
            <person name="Mikhailova N."/>
            <person name="Lu M."/>
            <person name="Saunders E."/>
            <person name="Han C."/>
            <person name="Tapia R."/>
            <person name="Land M."/>
            <person name="Hauser L."/>
            <person name="Kyrpides N."/>
            <person name="Ivanova N."/>
            <person name="Pagani I."/>
            <person name="Nazina T."/>
            <person name="Ivanova A."/>
            <person name="Parshina S."/>
            <person name="Kuever J."/>
            <person name="Muyzer G."/>
            <person name="Plugge C."/>
            <person name="Stams A."/>
            <person name="Woyke T."/>
        </authorList>
    </citation>
    <scope>NUCLEOTIDE SEQUENCE [LARGE SCALE GENOMIC DNA]</scope>
    <source>
        <strain evidence="9">DSM 6115 / VKM B-1805 / 17</strain>
    </source>
</reference>
<proteinExistence type="predicted"/>
<dbReference type="KEGG" id="dku:Desku_1428"/>
<evidence type="ECO:0000313" key="8">
    <source>
        <dbReference type="EMBL" id="AEG15011.1"/>
    </source>
</evidence>
<dbReference type="Gene3D" id="3.20.20.70">
    <property type="entry name" value="Aldolase class I"/>
    <property type="match status" value="1"/>
</dbReference>
<evidence type="ECO:0000259" key="7">
    <source>
        <dbReference type="PROSITE" id="PS51918"/>
    </source>
</evidence>
<dbReference type="SFLD" id="SFLDG01111">
    <property type="entry name" value="Uncharacterised_Radical_SAM_Su"/>
    <property type="match status" value="1"/>
</dbReference>
<keyword evidence="4" id="KW-0479">Metal-binding</keyword>
<dbReference type="CDD" id="cd01335">
    <property type="entry name" value="Radical_SAM"/>
    <property type="match status" value="1"/>
</dbReference>
<evidence type="ECO:0000256" key="6">
    <source>
        <dbReference type="ARBA" id="ARBA00023014"/>
    </source>
</evidence>
<dbReference type="InterPro" id="IPR034457">
    <property type="entry name" value="Organic_radical-activating"/>
</dbReference>
<dbReference type="InterPro" id="IPR013785">
    <property type="entry name" value="Aldolase_TIM"/>
</dbReference>
<dbReference type="Pfam" id="PF04055">
    <property type="entry name" value="Radical_SAM"/>
    <property type="match status" value="1"/>
</dbReference>
<dbReference type="SFLD" id="SFLDS00029">
    <property type="entry name" value="Radical_SAM"/>
    <property type="match status" value="1"/>
</dbReference>
<keyword evidence="9" id="KW-1185">Reference proteome</keyword>
<dbReference type="PROSITE" id="PS51918">
    <property type="entry name" value="RADICAL_SAM"/>
    <property type="match status" value="1"/>
</dbReference>
<keyword evidence="3" id="KW-0949">S-adenosyl-L-methionine</keyword>
<protein>
    <submittedName>
        <fullName evidence="8">Radical SAM domain protein</fullName>
    </submittedName>
</protein>
<evidence type="ECO:0000256" key="4">
    <source>
        <dbReference type="ARBA" id="ARBA00022723"/>
    </source>
</evidence>
<dbReference type="SUPFAM" id="SSF102114">
    <property type="entry name" value="Radical SAM enzymes"/>
    <property type="match status" value="1"/>
</dbReference>
<evidence type="ECO:0000256" key="3">
    <source>
        <dbReference type="ARBA" id="ARBA00022691"/>
    </source>
</evidence>
<gene>
    <name evidence="8" type="ordered locus">Desku_1428</name>
</gene>
<feature type="domain" description="Radical SAM core" evidence="7">
    <location>
        <begin position="20"/>
        <end position="213"/>
    </location>
</feature>
<keyword evidence="2" id="KW-0004">4Fe-4S</keyword>
<keyword evidence="5" id="KW-0408">Iron</keyword>
<dbReference type="PANTHER" id="PTHR30352">
    <property type="entry name" value="PYRUVATE FORMATE-LYASE-ACTIVATING ENZYME"/>
    <property type="match status" value="1"/>
</dbReference>
<dbReference type="EMBL" id="CP002770">
    <property type="protein sequence ID" value="AEG15011.1"/>
    <property type="molecule type" value="Genomic_DNA"/>
</dbReference>
<dbReference type="InterPro" id="IPR007197">
    <property type="entry name" value="rSAM"/>
</dbReference>
<dbReference type="Proteomes" id="UP000009229">
    <property type="component" value="Chromosome"/>
</dbReference>
<evidence type="ECO:0000256" key="2">
    <source>
        <dbReference type="ARBA" id="ARBA00022485"/>
    </source>
</evidence>
<comment type="cofactor">
    <cofactor evidence="1">
        <name>[4Fe-4S] cluster</name>
        <dbReference type="ChEBI" id="CHEBI:49883"/>
    </cofactor>
</comment>
<dbReference type="AlphaFoldDB" id="A0AAU8PSW8"/>
<dbReference type="GO" id="GO:0003824">
    <property type="term" value="F:catalytic activity"/>
    <property type="evidence" value="ECO:0007669"/>
    <property type="project" value="InterPro"/>
</dbReference>
<dbReference type="PANTHER" id="PTHR30352:SF5">
    <property type="entry name" value="PYRUVATE FORMATE-LYASE 1-ACTIVATING ENZYME"/>
    <property type="match status" value="1"/>
</dbReference>
<evidence type="ECO:0000313" key="9">
    <source>
        <dbReference type="Proteomes" id="UP000009229"/>
    </source>
</evidence>
<dbReference type="InterPro" id="IPR058240">
    <property type="entry name" value="rSAM_sf"/>
</dbReference>
<dbReference type="GO" id="GO:0051539">
    <property type="term" value="F:4 iron, 4 sulfur cluster binding"/>
    <property type="evidence" value="ECO:0007669"/>
    <property type="project" value="UniProtKB-KW"/>
</dbReference>
<organism evidence="8 9">
    <name type="scientific">Desulfofundulus kuznetsovii (strain DSM 6115 / VKM B-1805 / 17)</name>
    <name type="common">Desulfotomaculum kuznetsovii</name>
    <dbReference type="NCBI Taxonomy" id="760568"/>
    <lineage>
        <taxon>Bacteria</taxon>
        <taxon>Bacillati</taxon>
        <taxon>Bacillota</taxon>
        <taxon>Clostridia</taxon>
        <taxon>Eubacteriales</taxon>
        <taxon>Peptococcaceae</taxon>
        <taxon>Desulfofundulus</taxon>
    </lineage>
</organism>
<dbReference type="InterPro" id="IPR023821">
    <property type="entry name" value="rSAM_TatD-assoc"/>
</dbReference>
<evidence type="ECO:0000256" key="5">
    <source>
        <dbReference type="ARBA" id="ARBA00023004"/>
    </source>
</evidence>
<sequence length="213" mass="24258">MDNMTNFGRERKMAGQVVAYPLGQNLYLNITNQCTNNCLFCIRRTSEGVGYDLWLKQEPSPEEVLAAVQDPTSYREIVFCGYGEPLMRLEVVREVAEQLKKRGAQIRINTNGQANLVYQRNVVLELKDLVDAICISLNAQSADRYLEICRPIYGEKAYQAVLDFARCCVGQIPRVVLSVVEWPGVDVEKCREIARKLGTEFRLRRFSGTLKQV</sequence>
<dbReference type="NCBIfam" id="TIGR04038">
    <property type="entry name" value="tatD_link_rSAM"/>
    <property type="match status" value="1"/>
</dbReference>
<accession>A0AAU8PSW8</accession>
<evidence type="ECO:0000256" key="1">
    <source>
        <dbReference type="ARBA" id="ARBA00001966"/>
    </source>
</evidence>